<proteinExistence type="predicted"/>
<organism evidence="1">
    <name type="scientific">Lactobacillus phage G2-Guo</name>
    <dbReference type="NCBI Taxonomy" id="3155564"/>
    <lineage>
        <taxon>Viruses</taxon>
    </lineage>
</organism>
<reference evidence="1" key="1">
    <citation type="submission" date="2024-05" db="EMBL/GenBank/DDBJ databases">
        <authorList>
            <person name="Guo T.T."/>
            <person name="Zhang Y."/>
            <person name="Kong J."/>
        </authorList>
    </citation>
    <scope>NUCLEOTIDE SEQUENCE</scope>
</reference>
<dbReference type="EMBL" id="PP779550">
    <property type="protein sequence ID" value="XBS48996.1"/>
    <property type="molecule type" value="Genomic_DNA"/>
</dbReference>
<evidence type="ECO:0000313" key="1">
    <source>
        <dbReference type="EMBL" id="XBS48996.1"/>
    </source>
</evidence>
<gene>
    <name evidence="1" type="ORF">G200022</name>
</gene>
<name>A0AAU7PG32_9VIRU</name>
<accession>A0AAU7PG32</accession>
<protein>
    <submittedName>
        <fullName evidence="1">Uncharacterized protein</fullName>
    </submittedName>
</protein>
<sequence length="145" mass="16493">MKNLTLIIQLISTISAIFTSVVALINCHVNNKTVRGIELTKEKFAKENEDLKRKQFLQDERRQLISNYLSATQIFLVSHMPEDQKKAIDACSQVLPILTDEQKKIVTAESDEISAVNQFADMHSADDIIRQSTSDFLLTLHNNDF</sequence>